<evidence type="ECO:0000313" key="3">
    <source>
        <dbReference type="EMBL" id="AXY26625.1"/>
    </source>
</evidence>
<evidence type="ECO:0000259" key="2">
    <source>
        <dbReference type="Pfam" id="PF01321"/>
    </source>
</evidence>
<dbReference type="EMBL" id="CP023434">
    <property type="protein sequence ID" value="AXY26625.1"/>
    <property type="molecule type" value="Genomic_DNA"/>
</dbReference>
<dbReference type="InterPro" id="IPR000994">
    <property type="entry name" value="Pept_M24"/>
</dbReference>
<sequence length="366" mass="41204">MKLETQRISKLQTLMAKNNLSNLLISDPKSIRYFTQYETDPGERLLLLHISQNEPARLYLNQLFPPAQFAKEDANNIHINTYRDGEPIIKQVATSLEDGVTGIDKFWPSHFLLQLLEEQPHLHVVNGSIFVDDLRGIKDKDEIERMKQASHLNDQIMQETIDFLQQGPTEVEARNFILQRYQETGHQGPSFEPIVAYGANGADPHHTVSQQTPQAGDSIVVDIGGLYNGYASDMTRTFFYQEASQESLQIYHLVQKANEAAIQSIRPGVTFAEIDRIARDIISEAGYGEFFTHRLGHFIGQEAHEAGDVSEHNHRTVQAGQIFSIEPGIYLLGKLGVRIEDLVLVTEDGVEVLNHVSKEPIIIDPA</sequence>
<dbReference type="RefSeq" id="WP_118991480.1">
    <property type="nucleotide sequence ID" value="NZ_CP023434.1"/>
</dbReference>
<accession>A0A347WNG8</accession>
<feature type="domain" description="Creatinase N-terminal" evidence="2">
    <location>
        <begin position="7"/>
        <end position="136"/>
    </location>
</feature>
<dbReference type="KEGG" id="abae:CL176_11780"/>
<keyword evidence="4" id="KW-1185">Reference proteome</keyword>
<dbReference type="Gene3D" id="3.40.350.10">
    <property type="entry name" value="Creatinase/prolidase N-terminal domain"/>
    <property type="match status" value="1"/>
</dbReference>
<feature type="domain" description="Peptidase M24" evidence="1">
    <location>
        <begin position="144"/>
        <end position="347"/>
    </location>
</feature>
<name>A0A347WNG8_9LACT</name>
<dbReference type="Pfam" id="PF01321">
    <property type="entry name" value="Creatinase_N"/>
    <property type="match status" value="1"/>
</dbReference>
<dbReference type="InterPro" id="IPR029149">
    <property type="entry name" value="Creatin/AminoP/Spt16_N"/>
</dbReference>
<proteinExistence type="predicted"/>
<dbReference type="InterPro" id="IPR000587">
    <property type="entry name" value="Creatinase_N"/>
</dbReference>
<evidence type="ECO:0000313" key="4">
    <source>
        <dbReference type="Proteomes" id="UP000263232"/>
    </source>
</evidence>
<reference evidence="3 4" key="1">
    <citation type="submission" date="2017-09" db="EMBL/GenBank/DDBJ databases">
        <title>Complete genome sequence of Oxytococcus suis strain ZY16052.</title>
        <authorList>
            <person name="Li F."/>
        </authorList>
    </citation>
    <scope>NUCLEOTIDE SEQUENCE [LARGE SCALE GENOMIC DNA]</scope>
    <source>
        <strain evidence="3 4">ZY16052</strain>
    </source>
</reference>
<dbReference type="CDD" id="cd01092">
    <property type="entry name" value="APP-like"/>
    <property type="match status" value="1"/>
</dbReference>
<dbReference type="PANTHER" id="PTHR46112:SF3">
    <property type="entry name" value="AMINOPEPTIDASE YPDF"/>
    <property type="match status" value="1"/>
</dbReference>
<dbReference type="InterPro" id="IPR050659">
    <property type="entry name" value="Peptidase_M24B"/>
</dbReference>
<dbReference type="Proteomes" id="UP000263232">
    <property type="component" value="Chromosome"/>
</dbReference>
<dbReference type="Pfam" id="PF00557">
    <property type="entry name" value="Peptidase_M24"/>
    <property type="match status" value="1"/>
</dbReference>
<dbReference type="InterPro" id="IPR036005">
    <property type="entry name" value="Creatinase/aminopeptidase-like"/>
</dbReference>
<dbReference type="SUPFAM" id="SSF53092">
    <property type="entry name" value="Creatinase/prolidase N-terminal domain"/>
    <property type="match status" value="1"/>
</dbReference>
<organism evidence="3 4">
    <name type="scientific">Suicoccus acidiformans</name>
    <dbReference type="NCBI Taxonomy" id="2036206"/>
    <lineage>
        <taxon>Bacteria</taxon>
        <taxon>Bacillati</taxon>
        <taxon>Bacillota</taxon>
        <taxon>Bacilli</taxon>
        <taxon>Lactobacillales</taxon>
        <taxon>Aerococcaceae</taxon>
        <taxon>Suicoccus</taxon>
    </lineage>
</organism>
<dbReference type="PANTHER" id="PTHR46112">
    <property type="entry name" value="AMINOPEPTIDASE"/>
    <property type="match status" value="1"/>
</dbReference>
<dbReference type="AlphaFoldDB" id="A0A347WNG8"/>
<protein>
    <submittedName>
        <fullName evidence="3">Peptidase M24 family protein</fullName>
    </submittedName>
</protein>
<dbReference type="Gene3D" id="3.90.230.10">
    <property type="entry name" value="Creatinase/methionine aminopeptidase superfamily"/>
    <property type="match status" value="1"/>
</dbReference>
<dbReference type="SUPFAM" id="SSF55920">
    <property type="entry name" value="Creatinase/aminopeptidase"/>
    <property type="match status" value="1"/>
</dbReference>
<evidence type="ECO:0000259" key="1">
    <source>
        <dbReference type="Pfam" id="PF00557"/>
    </source>
</evidence>
<gene>
    <name evidence="3" type="ORF">CL176_11780</name>
</gene>
<dbReference type="OrthoDB" id="9806388at2"/>